<dbReference type="PANTHER" id="PTHR22726:SF1">
    <property type="entry name" value="METALLOENDOPEPTIDASE OMA1, MITOCHONDRIAL"/>
    <property type="match status" value="1"/>
</dbReference>
<keyword evidence="2" id="KW-0479">Metal-binding</keyword>
<evidence type="ECO:0000256" key="7">
    <source>
        <dbReference type="SAM" id="Phobius"/>
    </source>
</evidence>
<comment type="similarity">
    <text evidence="6">Belongs to the peptidase M48 family.</text>
</comment>
<feature type="domain" description="Peptidase M48" evidence="8">
    <location>
        <begin position="201"/>
        <end position="366"/>
    </location>
</feature>
<evidence type="ECO:0000256" key="4">
    <source>
        <dbReference type="ARBA" id="ARBA00022833"/>
    </source>
</evidence>
<organism evidence="9 10">
    <name type="scientific">Papiliotrema laurentii</name>
    <name type="common">Cryptococcus laurentii</name>
    <dbReference type="NCBI Taxonomy" id="5418"/>
    <lineage>
        <taxon>Eukaryota</taxon>
        <taxon>Fungi</taxon>
        <taxon>Dikarya</taxon>
        <taxon>Basidiomycota</taxon>
        <taxon>Agaricomycotina</taxon>
        <taxon>Tremellomycetes</taxon>
        <taxon>Tremellales</taxon>
        <taxon>Rhynchogastremaceae</taxon>
        <taxon>Papiliotrema</taxon>
    </lineage>
</organism>
<keyword evidence="7" id="KW-1133">Transmembrane helix</keyword>
<keyword evidence="5 6" id="KW-0482">Metalloprotease</keyword>
<name>A0AAD9FX26_PAPLA</name>
<comment type="caution">
    <text evidence="9">The sequence shown here is derived from an EMBL/GenBank/DDBJ whole genome shotgun (WGS) entry which is preliminary data.</text>
</comment>
<keyword evidence="4 6" id="KW-0862">Zinc</keyword>
<comment type="cofactor">
    <cofactor evidence="6">
        <name>Zn(2+)</name>
        <dbReference type="ChEBI" id="CHEBI:29105"/>
    </cofactor>
    <text evidence="6">Binds 1 zinc ion per subunit.</text>
</comment>
<dbReference type="Proteomes" id="UP001182556">
    <property type="component" value="Unassembled WGS sequence"/>
</dbReference>
<dbReference type="Pfam" id="PF01435">
    <property type="entry name" value="Peptidase_M48"/>
    <property type="match status" value="1"/>
</dbReference>
<keyword evidence="1 6" id="KW-0645">Protease</keyword>
<dbReference type="InterPro" id="IPR051156">
    <property type="entry name" value="Mito/Outer_Membr_Metalloprot"/>
</dbReference>
<dbReference type="PANTHER" id="PTHR22726">
    <property type="entry name" value="METALLOENDOPEPTIDASE OMA1"/>
    <property type="match status" value="1"/>
</dbReference>
<keyword evidence="3 6" id="KW-0378">Hydrolase</keyword>
<dbReference type="CDD" id="cd07331">
    <property type="entry name" value="M48C_Oma1_like"/>
    <property type="match status" value="1"/>
</dbReference>
<accession>A0AAD9FX26</accession>
<gene>
    <name evidence="9" type="ORF">DB88DRAFT_478488</name>
</gene>
<feature type="transmembrane region" description="Helical" evidence="7">
    <location>
        <begin position="273"/>
        <end position="299"/>
    </location>
</feature>
<dbReference type="GO" id="GO:0006515">
    <property type="term" value="P:protein quality control for misfolded or incompletely synthesized proteins"/>
    <property type="evidence" value="ECO:0007669"/>
    <property type="project" value="TreeGrafter"/>
</dbReference>
<protein>
    <submittedName>
        <fullName evidence="9">Peptidase family M48-domain-containing protein</fullName>
    </submittedName>
</protein>
<evidence type="ECO:0000313" key="10">
    <source>
        <dbReference type="Proteomes" id="UP001182556"/>
    </source>
</evidence>
<dbReference type="GO" id="GO:0046872">
    <property type="term" value="F:metal ion binding"/>
    <property type="evidence" value="ECO:0007669"/>
    <property type="project" value="UniProtKB-KW"/>
</dbReference>
<keyword evidence="7" id="KW-0472">Membrane</keyword>
<dbReference type="GO" id="GO:0004222">
    <property type="term" value="F:metalloendopeptidase activity"/>
    <property type="evidence" value="ECO:0007669"/>
    <property type="project" value="InterPro"/>
</dbReference>
<keyword evidence="10" id="KW-1185">Reference proteome</keyword>
<feature type="transmembrane region" description="Helical" evidence="7">
    <location>
        <begin position="82"/>
        <end position="100"/>
    </location>
</feature>
<dbReference type="Gene3D" id="3.30.2010.10">
    <property type="entry name" value="Metalloproteases ('zincins'), catalytic domain"/>
    <property type="match status" value="1"/>
</dbReference>
<evidence type="ECO:0000259" key="8">
    <source>
        <dbReference type="Pfam" id="PF01435"/>
    </source>
</evidence>
<evidence type="ECO:0000256" key="5">
    <source>
        <dbReference type="ARBA" id="ARBA00023049"/>
    </source>
</evidence>
<sequence length="406" mass="44389">MFSTLAAASSSARTALRSAHVPARLPLKPVHPVRPLRQLHTSRPSHAQYERFDRGFSGPTGPSGRPDFKTFLRRRFGSDRALYIYGIGVGGAGLYYVVHLERVPETGRLRFMDVSEAQERELGVQTQLQTLSEYNNRLLPPNHPVSKRVRQVATRIVESSGLGRVKTGGELGAIEMPVPKWGGGGSSGEIDMGEVLFGGASNKQVDKETEWEVYVIDDRQTKNAFVLPGGKIFVFTGILPVSANDDGLATVLGHEVAHQVARHPAERMSYMKVLFGLGFLLESLGLDVGITRLILTFMLQLPNSRKSESEADFIGLRLMSRACYDPSESTRMWQRMSESEGGGGLGVDFLSTHPGNAKRIKQLNAWLPEAQQIRAASACGATTSHYGSFLETLAPAGHSMARSLWG</sequence>
<keyword evidence="7" id="KW-0812">Transmembrane</keyword>
<evidence type="ECO:0000256" key="3">
    <source>
        <dbReference type="ARBA" id="ARBA00022801"/>
    </source>
</evidence>
<proteinExistence type="inferred from homology"/>
<evidence type="ECO:0000313" key="9">
    <source>
        <dbReference type="EMBL" id="KAK1927583.1"/>
    </source>
</evidence>
<dbReference type="GO" id="GO:0005743">
    <property type="term" value="C:mitochondrial inner membrane"/>
    <property type="evidence" value="ECO:0007669"/>
    <property type="project" value="TreeGrafter"/>
</dbReference>
<dbReference type="AlphaFoldDB" id="A0AAD9FX26"/>
<reference evidence="9" key="1">
    <citation type="submission" date="2023-02" db="EMBL/GenBank/DDBJ databases">
        <title>Identification and recombinant expression of a fungal hydrolase from Papiliotrema laurentii that hydrolyzes apple cutin and clears colloidal polyester polyurethane.</title>
        <authorList>
            <consortium name="DOE Joint Genome Institute"/>
            <person name="Roman V.A."/>
            <person name="Bojanowski C."/>
            <person name="Crable B.R."/>
            <person name="Wagner D.N."/>
            <person name="Hung C.S."/>
            <person name="Nadeau L.J."/>
            <person name="Schratz L."/>
            <person name="Haridas S."/>
            <person name="Pangilinan J."/>
            <person name="Lipzen A."/>
            <person name="Na H."/>
            <person name="Yan M."/>
            <person name="Ng V."/>
            <person name="Grigoriev I.V."/>
            <person name="Spatafora J.W."/>
            <person name="Barlow D."/>
            <person name="Biffinger J."/>
            <person name="Kelley-Loughnane N."/>
            <person name="Varaljay V.A."/>
            <person name="Crookes-Goodson W.J."/>
        </authorList>
    </citation>
    <scope>NUCLEOTIDE SEQUENCE</scope>
    <source>
        <strain evidence="9">5307AH</strain>
    </source>
</reference>
<evidence type="ECO:0000256" key="6">
    <source>
        <dbReference type="RuleBase" id="RU003983"/>
    </source>
</evidence>
<evidence type="ECO:0000256" key="1">
    <source>
        <dbReference type="ARBA" id="ARBA00022670"/>
    </source>
</evidence>
<dbReference type="EMBL" id="JAODAN010000001">
    <property type="protein sequence ID" value="KAK1927583.1"/>
    <property type="molecule type" value="Genomic_DNA"/>
</dbReference>
<dbReference type="GO" id="GO:0034982">
    <property type="term" value="P:mitochondrial protein processing"/>
    <property type="evidence" value="ECO:0007669"/>
    <property type="project" value="TreeGrafter"/>
</dbReference>
<evidence type="ECO:0000256" key="2">
    <source>
        <dbReference type="ARBA" id="ARBA00022723"/>
    </source>
</evidence>
<dbReference type="InterPro" id="IPR001915">
    <property type="entry name" value="Peptidase_M48"/>
</dbReference>